<keyword evidence="2" id="KW-1185">Reference proteome</keyword>
<evidence type="ECO:0000313" key="1">
    <source>
        <dbReference type="EMBL" id="MFD0799564.1"/>
    </source>
</evidence>
<evidence type="ECO:0008006" key="3">
    <source>
        <dbReference type="Google" id="ProtNLM"/>
    </source>
</evidence>
<comment type="caution">
    <text evidence="1">The sequence shown here is derived from an EMBL/GenBank/DDBJ whole genome shotgun (WGS) entry which is preliminary data.</text>
</comment>
<accession>A0ABW3BA35</accession>
<dbReference type="Proteomes" id="UP001597012">
    <property type="component" value="Unassembled WGS sequence"/>
</dbReference>
<dbReference type="EMBL" id="JBHTHY010000027">
    <property type="protein sequence ID" value="MFD0799564.1"/>
    <property type="molecule type" value="Genomic_DNA"/>
</dbReference>
<proteinExistence type="predicted"/>
<protein>
    <recommendedName>
        <fullName evidence="3">Lipoprotein</fullName>
    </recommendedName>
</protein>
<organism evidence="1 2">
    <name type="scientific">Maribacter chungangensis</name>
    <dbReference type="NCBI Taxonomy" id="1069117"/>
    <lineage>
        <taxon>Bacteria</taxon>
        <taxon>Pseudomonadati</taxon>
        <taxon>Bacteroidota</taxon>
        <taxon>Flavobacteriia</taxon>
        <taxon>Flavobacteriales</taxon>
        <taxon>Flavobacteriaceae</taxon>
        <taxon>Maribacter</taxon>
    </lineage>
</organism>
<dbReference type="RefSeq" id="WP_379936554.1">
    <property type="nucleotide sequence ID" value="NZ_JBHTHY010000027.1"/>
</dbReference>
<reference evidence="2" key="1">
    <citation type="journal article" date="2019" name="Int. J. Syst. Evol. Microbiol.">
        <title>The Global Catalogue of Microorganisms (GCM) 10K type strain sequencing project: providing services to taxonomists for standard genome sequencing and annotation.</title>
        <authorList>
            <consortium name="The Broad Institute Genomics Platform"/>
            <consortium name="The Broad Institute Genome Sequencing Center for Infectious Disease"/>
            <person name="Wu L."/>
            <person name="Ma J."/>
        </authorList>
    </citation>
    <scope>NUCLEOTIDE SEQUENCE [LARGE SCALE GENOMIC DNA]</scope>
    <source>
        <strain evidence="2">CCUG 61948</strain>
    </source>
</reference>
<dbReference type="PROSITE" id="PS51257">
    <property type="entry name" value="PROKAR_LIPOPROTEIN"/>
    <property type="match status" value="1"/>
</dbReference>
<name>A0ABW3BA35_9FLAO</name>
<sequence>MKVDFKNYGTHVLLSLLMSSVFGCASIQTSYQREYNRIWREMVKSEAFQKSLEKQAQEQDLYASADDDMILLEEPYEVKTNILFEKEYQSLVSRAYFKIITEAEKADARISSEYRMLKEQEDNNPTGMDKAIKKRKELVTKKYNAHKAMLGGLKSWNIFSEHRSGDLDYFKAENRDAISKMKANGEDNAQIVNYLIYKMADLYHLEE</sequence>
<evidence type="ECO:0000313" key="2">
    <source>
        <dbReference type="Proteomes" id="UP001597012"/>
    </source>
</evidence>
<gene>
    <name evidence="1" type="ORF">ACFQZJ_18990</name>
</gene>